<dbReference type="AlphaFoldDB" id="A0A1Y2I1C3"/>
<dbReference type="Proteomes" id="UP000193411">
    <property type="component" value="Unassembled WGS sequence"/>
</dbReference>
<evidence type="ECO:0000313" key="1">
    <source>
        <dbReference type="EMBL" id="ORZ40657.1"/>
    </source>
</evidence>
<dbReference type="EMBL" id="MCFL01000002">
    <property type="protein sequence ID" value="ORZ40657.1"/>
    <property type="molecule type" value="Genomic_DNA"/>
</dbReference>
<comment type="caution">
    <text evidence="1">The sequence shown here is derived from an EMBL/GenBank/DDBJ whole genome shotgun (WGS) entry which is preliminary data.</text>
</comment>
<evidence type="ECO:0000313" key="2">
    <source>
        <dbReference type="Proteomes" id="UP000193411"/>
    </source>
</evidence>
<reference evidence="1 2" key="1">
    <citation type="submission" date="2016-07" db="EMBL/GenBank/DDBJ databases">
        <title>Pervasive Adenine N6-methylation of Active Genes in Fungi.</title>
        <authorList>
            <consortium name="DOE Joint Genome Institute"/>
            <person name="Mondo S.J."/>
            <person name="Dannebaum R.O."/>
            <person name="Kuo R.C."/>
            <person name="Labutti K."/>
            <person name="Haridas S."/>
            <person name="Kuo A."/>
            <person name="Salamov A."/>
            <person name="Ahrendt S.R."/>
            <person name="Lipzen A."/>
            <person name="Sullivan W."/>
            <person name="Andreopoulos W.B."/>
            <person name="Clum A."/>
            <person name="Lindquist E."/>
            <person name="Daum C."/>
            <person name="Ramamoorthy G.K."/>
            <person name="Gryganskyi A."/>
            <person name="Culley D."/>
            <person name="Magnuson J.K."/>
            <person name="James T.Y."/>
            <person name="O'Malley M.A."/>
            <person name="Stajich J.E."/>
            <person name="Spatafora J.W."/>
            <person name="Visel A."/>
            <person name="Grigoriev I.V."/>
        </authorList>
    </citation>
    <scope>NUCLEOTIDE SEQUENCE [LARGE SCALE GENOMIC DNA]</scope>
    <source>
        <strain evidence="1 2">PL171</strain>
    </source>
</reference>
<keyword evidence="2" id="KW-1185">Reference proteome</keyword>
<accession>A0A1Y2I1C3</accession>
<name>A0A1Y2I1C3_9FUNG</name>
<feature type="non-terminal residue" evidence="1">
    <location>
        <position position="146"/>
    </location>
</feature>
<organism evidence="1 2">
    <name type="scientific">Catenaria anguillulae PL171</name>
    <dbReference type="NCBI Taxonomy" id="765915"/>
    <lineage>
        <taxon>Eukaryota</taxon>
        <taxon>Fungi</taxon>
        <taxon>Fungi incertae sedis</taxon>
        <taxon>Blastocladiomycota</taxon>
        <taxon>Blastocladiomycetes</taxon>
        <taxon>Blastocladiales</taxon>
        <taxon>Catenariaceae</taxon>
        <taxon>Catenaria</taxon>
    </lineage>
</organism>
<proteinExistence type="predicted"/>
<sequence length="146" mass="16464">MQACHFPPAVYKPVALQHQTVVTRTPTAKTGKGCWPINAASCFHALRRLAVAAKRRRQRPHRPTITSLSARGSCLWHRCSNGLALRPRRATCRRPMTCSSWPVGEEEAMENMACSPFFDLWNFNLFASMASTWWNTTASGLARHPR</sequence>
<gene>
    <name evidence="1" type="ORF">BCR44DRAFT_1423533</name>
</gene>
<protein>
    <submittedName>
        <fullName evidence="1">Uncharacterized protein</fullName>
    </submittedName>
</protein>